<feature type="transmembrane region" description="Helical" evidence="6">
    <location>
        <begin position="155"/>
        <end position="173"/>
    </location>
</feature>
<keyword evidence="9" id="KW-1185">Reference proteome</keyword>
<dbReference type="Proteomes" id="UP000295793">
    <property type="component" value="Unassembled WGS sequence"/>
</dbReference>
<dbReference type="InterPro" id="IPR020846">
    <property type="entry name" value="MFS_dom"/>
</dbReference>
<sequence>MQLSQPIATQTTPNSLSASDTSISRLGGFTLLLVATLTIMVGAVLAPGLSSISQAMGMSEYAALLITLPALGVVLLAPVFGLLIDKWGARRTLMLSLSGYFIFGSGGAFLTQSWLIMLDRLILGGFAAGAMASGTALISQWYSGKARLGMIAKQGMAIELGGVIFLFVSGLLTEWNWRAPFLIYGFAAVILLLALATIPKQQQNADKQQKVISHSSGRPVKSVLLYAMLSMATFYSMFVSLPGHLGTVGFSEAQVGYFLAFISFMAVIAAMLMPRMITQTNESTTLATAFICFAIAHALFGLSTAVPVIILAAVITGIGFGFSIPLLNHSMVERSTERNRGRNLSYFAMAVFIGQFLTSALSFIPLSSQGIFFVCAAIALICAIKVSYSKALQP</sequence>
<evidence type="ECO:0000256" key="6">
    <source>
        <dbReference type="SAM" id="Phobius"/>
    </source>
</evidence>
<accession>A0A4R3I989</accession>
<feature type="transmembrane region" description="Helical" evidence="6">
    <location>
        <begin position="26"/>
        <end position="49"/>
    </location>
</feature>
<feature type="transmembrane region" description="Helical" evidence="6">
    <location>
        <begin position="344"/>
        <end position="364"/>
    </location>
</feature>
<dbReference type="InterPro" id="IPR036259">
    <property type="entry name" value="MFS_trans_sf"/>
</dbReference>
<keyword evidence="2" id="KW-1003">Cell membrane</keyword>
<evidence type="ECO:0000256" key="4">
    <source>
        <dbReference type="ARBA" id="ARBA00022989"/>
    </source>
</evidence>
<evidence type="ECO:0000256" key="3">
    <source>
        <dbReference type="ARBA" id="ARBA00022692"/>
    </source>
</evidence>
<dbReference type="CDD" id="cd17473">
    <property type="entry name" value="MFS_arabinose_efflux_permease_like"/>
    <property type="match status" value="1"/>
</dbReference>
<dbReference type="AlphaFoldDB" id="A0A4R3I989"/>
<evidence type="ECO:0000256" key="1">
    <source>
        <dbReference type="ARBA" id="ARBA00004651"/>
    </source>
</evidence>
<feature type="transmembrane region" description="Helical" evidence="6">
    <location>
        <begin position="370"/>
        <end position="388"/>
    </location>
</feature>
<keyword evidence="5 6" id="KW-0472">Membrane</keyword>
<proteinExistence type="predicted"/>
<reference evidence="8 9" key="1">
    <citation type="submission" date="2019-03" db="EMBL/GenBank/DDBJ databases">
        <title>Genomic Encyclopedia of Archaeal and Bacterial Type Strains, Phase II (KMG-II): from individual species to whole genera.</title>
        <authorList>
            <person name="Goeker M."/>
        </authorList>
    </citation>
    <scope>NUCLEOTIDE SEQUENCE [LARGE SCALE GENOMIC DNA]</scope>
    <source>
        <strain evidence="8 9">DSM 15388</strain>
    </source>
</reference>
<gene>
    <name evidence="8" type="ORF">BCF53_10550</name>
</gene>
<dbReference type="InterPro" id="IPR011701">
    <property type="entry name" value="MFS"/>
</dbReference>
<dbReference type="PANTHER" id="PTHR43124">
    <property type="entry name" value="PURINE EFFLUX PUMP PBUE"/>
    <property type="match status" value="1"/>
</dbReference>
<evidence type="ECO:0000256" key="2">
    <source>
        <dbReference type="ARBA" id="ARBA00022475"/>
    </source>
</evidence>
<feature type="transmembrane region" description="Helical" evidence="6">
    <location>
        <begin position="179"/>
        <end position="198"/>
    </location>
</feature>
<feature type="transmembrane region" description="Helical" evidence="6">
    <location>
        <begin position="285"/>
        <end position="302"/>
    </location>
</feature>
<dbReference type="GO" id="GO:0005886">
    <property type="term" value="C:plasma membrane"/>
    <property type="evidence" value="ECO:0007669"/>
    <property type="project" value="UniProtKB-SubCell"/>
</dbReference>
<name>A0A4R3I989_9GAMM</name>
<keyword evidence="3 6" id="KW-0812">Transmembrane</keyword>
<dbReference type="Gene3D" id="1.20.1250.20">
    <property type="entry name" value="MFS general substrate transporter like domains"/>
    <property type="match status" value="1"/>
</dbReference>
<evidence type="ECO:0000259" key="7">
    <source>
        <dbReference type="PROSITE" id="PS50850"/>
    </source>
</evidence>
<comment type="subcellular location">
    <subcellularLocation>
        <location evidence="1">Cell membrane</location>
        <topology evidence="1">Multi-pass membrane protein</topology>
    </subcellularLocation>
</comment>
<organism evidence="8 9">
    <name type="scientific">Reinekea marinisedimentorum</name>
    <dbReference type="NCBI Taxonomy" id="230495"/>
    <lineage>
        <taxon>Bacteria</taxon>
        <taxon>Pseudomonadati</taxon>
        <taxon>Pseudomonadota</taxon>
        <taxon>Gammaproteobacteria</taxon>
        <taxon>Oceanospirillales</taxon>
        <taxon>Saccharospirillaceae</taxon>
        <taxon>Reinekea</taxon>
    </lineage>
</organism>
<dbReference type="GO" id="GO:0022857">
    <property type="term" value="F:transmembrane transporter activity"/>
    <property type="evidence" value="ECO:0007669"/>
    <property type="project" value="InterPro"/>
</dbReference>
<feature type="transmembrane region" description="Helical" evidence="6">
    <location>
        <begin position="95"/>
        <end position="115"/>
    </location>
</feature>
<feature type="transmembrane region" description="Helical" evidence="6">
    <location>
        <begin position="255"/>
        <end position="273"/>
    </location>
</feature>
<dbReference type="PROSITE" id="PS50850">
    <property type="entry name" value="MFS"/>
    <property type="match status" value="1"/>
</dbReference>
<feature type="transmembrane region" description="Helical" evidence="6">
    <location>
        <begin position="121"/>
        <end position="143"/>
    </location>
</feature>
<dbReference type="Pfam" id="PF07690">
    <property type="entry name" value="MFS_1"/>
    <property type="match status" value="1"/>
</dbReference>
<keyword evidence="4 6" id="KW-1133">Transmembrane helix</keyword>
<dbReference type="PANTHER" id="PTHR43124:SF3">
    <property type="entry name" value="CHLORAMPHENICOL EFFLUX PUMP RV0191"/>
    <property type="match status" value="1"/>
</dbReference>
<dbReference type="EMBL" id="SLZR01000005">
    <property type="protein sequence ID" value="TCS41623.1"/>
    <property type="molecule type" value="Genomic_DNA"/>
</dbReference>
<dbReference type="SUPFAM" id="SSF103473">
    <property type="entry name" value="MFS general substrate transporter"/>
    <property type="match status" value="1"/>
</dbReference>
<feature type="transmembrane region" description="Helical" evidence="6">
    <location>
        <begin position="61"/>
        <end position="83"/>
    </location>
</feature>
<feature type="transmembrane region" description="Helical" evidence="6">
    <location>
        <begin position="223"/>
        <end position="243"/>
    </location>
</feature>
<evidence type="ECO:0000313" key="8">
    <source>
        <dbReference type="EMBL" id="TCS41623.1"/>
    </source>
</evidence>
<evidence type="ECO:0000313" key="9">
    <source>
        <dbReference type="Proteomes" id="UP000295793"/>
    </source>
</evidence>
<comment type="caution">
    <text evidence="8">The sequence shown here is derived from an EMBL/GenBank/DDBJ whole genome shotgun (WGS) entry which is preliminary data.</text>
</comment>
<feature type="domain" description="Major facilitator superfamily (MFS) profile" evidence="7">
    <location>
        <begin position="20"/>
        <end position="394"/>
    </location>
</feature>
<protein>
    <submittedName>
        <fullName evidence="8">Putative MFS family arabinose efflux permease</fullName>
    </submittedName>
</protein>
<evidence type="ECO:0000256" key="5">
    <source>
        <dbReference type="ARBA" id="ARBA00023136"/>
    </source>
</evidence>
<feature type="transmembrane region" description="Helical" evidence="6">
    <location>
        <begin position="308"/>
        <end position="332"/>
    </location>
</feature>
<dbReference type="InterPro" id="IPR050189">
    <property type="entry name" value="MFS_Efflux_Transporters"/>
</dbReference>